<dbReference type="Pfam" id="PF02017">
    <property type="entry name" value="CIDE-N"/>
    <property type="match status" value="1"/>
</dbReference>
<keyword evidence="1" id="KW-0053">Apoptosis</keyword>
<feature type="compositionally biased region" description="Polar residues" evidence="2">
    <location>
        <begin position="4505"/>
        <end position="4525"/>
    </location>
</feature>
<dbReference type="SMART" id="SM00060">
    <property type="entry name" value="FN3"/>
    <property type="match status" value="5"/>
</dbReference>
<evidence type="ECO:0000256" key="1">
    <source>
        <dbReference type="ARBA" id="ARBA00022703"/>
    </source>
</evidence>
<dbReference type="PANTHER" id="PTHR16897:SF2">
    <property type="entry name" value="OS03G0226600 PROTEIN"/>
    <property type="match status" value="1"/>
</dbReference>
<evidence type="ECO:0000313" key="3">
    <source>
        <dbReference type="EMBL" id="EKC42964.1"/>
    </source>
</evidence>
<name>K1RGP1_MAGGI</name>
<dbReference type="Pfam" id="PF12245">
    <property type="entry name" value="Big_3_2"/>
    <property type="match status" value="1"/>
</dbReference>
<dbReference type="PANTHER" id="PTHR16897">
    <property type="entry name" value="OS10G0105400 PROTEIN"/>
    <property type="match status" value="1"/>
</dbReference>
<dbReference type="GO" id="GO:0006915">
    <property type="term" value="P:apoptotic process"/>
    <property type="evidence" value="ECO:0007669"/>
    <property type="project" value="UniProtKB-UniRule"/>
</dbReference>
<dbReference type="InterPro" id="IPR022038">
    <property type="entry name" value="Ig-like_bact"/>
</dbReference>
<reference evidence="3" key="1">
    <citation type="journal article" date="2012" name="Nature">
        <title>The oyster genome reveals stress adaptation and complexity of shell formation.</title>
        <authorList>
            <person name="Zhang G."/>
            <person name="Fang X."/>
            <person name="Guo X."/>
            <person name="Li L."/>
            <person name="Luo R."/>
            <person name="Xu F."/>
            <person name="Yang P."/>
            <person name="Zhang L."/>
            <person name="Wang X."/>
            <person name="Qi H."/>
            <person name="Xiong Z."/>
            <person name="Que H."/>
            <person name="Xie Y."/>
            <person name="Holland P.W."/>
            <person name="Paps J."/>
            <person name="Zhu Y."/>
            <person name="Wu F."/>
            <person name="Chen Y."/>
            <person name="Wang J."/>
            <person name="Peng C."/>
            <person name="Meng J."/>
            <person name="Yang L."/>
            <person name="Liu J."/>
            <person name="Wen B."/>
            <person name="Zhang N."/>
            <person name="Huang Z."/>
            <person name="Zhu Q."/>
            <person name="Feng Y."/>
            <person name="Mount A."/>
            <person name="Hedgecock D."/>
            <person name="Xu Z."/>
            <person name="Liu Y."/>
            <person name="Domazet-Loso T."/>
            <person name="Du Y."/>
            <person name="Sun X."/>
            <person name="Zhang S."/>
            <person name="Liu B."/>
            <person name="Cheng P."/>
            <person name="Jiang X."/>
            <person name="Li J."/>
            <person name="Fan D."/>
            <person name="Wang W."/>
            <person name="Fu W."/>
            <person name="Wang T."/>
            <person name="Wang B."/>
            <person name="Zhang J."/>
            <person name="Peng Z."/>
            <person name="Li Y."/>
            <person name="Li N."/>
            <person name="Wang J."/>
            <person name="Chen M."/>
            <person name="He Y."/>
            <person name="Tan F."/>
            <person name="Song X."/>
            <person name="Zheng Q."/>
            <person name="Huang R."/>
            <person name="Yang H."/>
            <person name="Du X."/>
            <person name="Chen L."/>
            <person name="Yang M."/>
            <person name="Gaffney P.M."/>
            <person name="Wang S."/>
            <person name="Luo L."/>
            <person name="She Z."/>
            <person name="Ming Y."/>
            <person name="Huang W."/>
            <person name="Zhang S."/>
            <person name="Huang B."/>
            <person name="Zhang Y."/>
            <person name="Qu T."/>
            <person name="Ni P."/>
            <person name="Miao G."/>
            <person name="Wang J."/>
            <person name="Wang Q."/>
            <person name="Steinberg C.E."/>
            <person name="Wang H."/>
            <person name="Li N."/>
            <person name="Qian L."/>
            <person name="Zhang G."/>
            <person name="Li Y."/>
            <person name="Yang H."/>
            <person name="Liu X."/>
            <person name="Wang J."/>
            <person name="Yin Y."/>
            <person name="Wang J."/>
        </authorList>
    </citation>
    <scope>NUCLEOTIDE SEQUENCE [LARGE SCALE GENOMIC DNA]</scope>
    <source>
        <strain evidence="3">05x7-T-G4-1.051#20</strain>
    </source>
</reference>
<dbReference type="InParanoid" id="K1RGP1"/>
<dbReference type="PROSITE" id="PS01186">
    <property type="entry name" value="EGF_2"/>
    <property type="match status" value="1"/>
</dbReference>
<dbReference type="PROSITE" id="PS51135">
    <property type="entry name" value="CIDE_N"/>
    <property type="match status" value="1"/>
</dbReference>
<organism evidence="3">
    <name type="scientific">Magallana gigas</name>
    <name type="common">Pacific oyster</name>
    <name type="synonym">Crassostrea gigas</name>
    <dbReference type="NCBI Taxonomy" id="29159"/>
    <lineage>
        <taxon>Eukaryota</taxon>
        <taxon>Metazoa</taxon>
        <taxon>Spiralia</taxon>
        <taxon>Lophotrochozoa</taxon>
        <taxon>Mollusca</taxon>
        <taxon>Bivalvia</taxon>
        <taxon>Autobranchia</taxon>
        <taxon>Pteriomorphia</taxon>
        <taxon>Ostreida</taxon>
        <taxon>Ostreoidea</taxon>
        <taxon>Ostreidae</taxon>
        <taxon>Magallana</taxon>
    </lineage>
</organism>
<dbReference type="EMBL" id="JH815876">
    <property type="protein sequence ID" value="EKC42964.1"/>
    <property type="molecule type" value="Genomic_DNA"/>
</dbReference>
<feature type="region of interest" description="Disordered" evidence="2">
    <location>
        <begin position="4501"/>
        <end position="4557"/>
    </location>
</feature>
<dbReference type="HOGENOM" id="CLU_223603_0_0_1"/>
<protein>
    <submittedName>
        <fullName evidence="3">Uncharacterized protein</fullName>
    </submittedName>
</protein>
<sequence length="4557" mass="509851">MGVRETQLSSSHLEAVFLPPLLYRKCMGISRRWMCSKISQNVLKVEQLFVPDKQIPLEHVTNMNKCPRNSECNGNIPKGLAYLQRTVTTAAFITTIMVQACPKIAHCLEMHCYDTAASTICANCEGVVRDAPYYRAYVRSDDKKQCLQACSWRSDSTRCYPGYCDGELAANCRCVQGFTGKHCEIMTEHANIVSNWFNLRHKHYVLNNPSGTVDAGPHPIIWSNYGGWDLAETVWNAQYVIKERLHTNSSHYIKEFVYGIIKAGTVLNFTQNVMVQEITYFNTTDLANETMNSNLTFGANNTSLGVNNTSSMDFNVTWVPKTIEIIEKYHCPKVSKLKPATSSFECRKNFSLESGSEPFNFSTGDTMTFTIEADIGGFLIMEHRENHVNETHNLIGTTKTLEYVFRWDFVLPYHCVEKETNTENCVDPLTVPDLTEQATISITWGDWFDDLAGLQEYKYQIHTVSNRNNILKEDGPLKDGGEGTIHLNETFKELNLPGTGLYSIHLTAYDKAGNYKSTRRFVLFDSNSHVSHNPYEHSRVDTGSKNTNYTWVVDNTTTIEVTWKKRFRNALHDHNKWLNEISESHGIAEAYDDYTGIRNVTHIKNVYGCVDFRVEYFVYDGTGVKDHQPPTSVLDISTESEFLTLNWSDGEKAVITVIAVDIFNKTLNDTLTVYRDISPPVIENLWLTRGERLNISVHRLEDFTEMTIEWLAYDYHSGIDSIYWRLYDNFTGESILHGHEDLFAQGSSQDINECKLKYGNYSRGPNCYQTNHWGAFHRHYQIKPEVKRDGGLVHGKDVGLHDSDYFLEVNATNKALLSTILTKKITIDISPPHTGTVQDGIRGTDEIDFQQSKTLNAYWDGFFDKESGVMFYMYGFDTMPIPATEFQLDSISSIVKETYSLQVSHTVTLEGTYYACVVAYNRALEPSDPVCSDGVTVTTDVPYVTEVDISNAHVREGLIIDVGRTNYWIISTNRRRRLIHNPTTDCVNKAVSVSNVEMFPIEYHANGSTVRVNGSLVCANTSATSLVTSPMISKSSNIKLSWSSNETLIHDYEVGLSTLSGSTAPDIMTFRSSKQHRHIHLMHTDLQDGQPFYFIIKTISKSNIIGIQSIGPCFVDTTPPTFFPPVSVSHDNGHLIVSWNVWSFNDPDDPFPLHLKVAVGHSPRGTQVLKYSPLMAGASCSVTEPPTCTTIPISDTEWGLHGNHTYYVTVKAENAAGLISYGVSDPYIHNVQLPSTGIVMDVPSSTGSFFIDIADIDFTSTNHSLSARWTGFYHAYIDVTYRFRAGTSPGASDTVPDKDVGTNESYTENGLYLIAFKTYYVTIIAESAAGSVNVTSNGVTVVQENAILNNVTVYDGEPCVEADDWSLFQDYRYNHGHHQAHVTGLLLDPGRLYRFVVKLCARETCYQPVHSNGVLVLANPPVTNTIHVNHDNTTTSEKLQVVLDMFADPDIQIPEEKYGVVDKYEWAITDQSEIGRLHTRWHRLDDYDVIPHKYQMEFIISLDGSFDFSKCRKLTVRGYNKAGLYSTVSSEIKSCSAFDPVLIKPNIVIDAVGTPDPSRDGYGEAILLQTNARWPHPDKDYTPNMNYISAVWPTLRYNSYTVAVIIARNMDATSYYLPSTTLSLSDPCSHPDAIKCDTTEHEFINVKFKEGELQHGQRYIVCIHTEYTEIQHEKWTQVLPEINSCSDGIVVDLTPPTAGNVWIGTQGQRYQISTTGMFISWGSFEDVEEFQTISHSSGIQNYMLGIGTSLGGNDVVAFLDVGVVNHKAIHGLTLHGGHTYYATVKATDFANRTTVQTSGPVTVDTSPPIKFDKPITLPGRHITSTAEIEACWKDVFRDPESGIDFFMWSIGSQPGHSDIMEFTRESSECGINNKNQRLDIKEGHAYYITVKAYNKARLMTIATSWAYIVDFSPPIQGHVLDVLPSGDKSTDIDYQTDMSRLRVVWSGFHDPHSVIKEYFVRMGTCPFCDDLLRRQSVGLVNEIEVDYVHIGPGLTYFTTVTACNTADLCTSATSDGVIVDNSPPNVGVAIDGTSSEDIEYQSIRNWIGAKWYGFSDPQSGISHYIWWAGTTPGGNDILQETEVHLVETATAYNFSQQLPESKRIYVTVRAYNKAGLYSDAISSGFLVDTTPPVISSGPKFTKDFGLVADTQFYRSSVKVEWNVADPETHIERQYLSLKSHHGGDFQHSSTQINGIARDYILNDLTLHDGVTYYVTLVSCNGAQICSSSTSTGVLVDSTPPSRGTFAIQTDHSVDKELERHVSGFMTWWKYAVNIAWLGFADAHCNIMNYFVNIGSAYMGADLNAEEGIPKMINHSNNGKDCYDEGKVQTYRIPTQKLVGYDYLYISVWAVNQVGLSSAIIHSKFKKLPQGILSLVRRCYSEDCEGQCVCSPQDKVCHNNGSTCNDVTIGNPNNLLQVSDVMFGSPDIHFSPSNTVLQGRWTIVHRQGSKPYMYQWSVGLTAHDVPVGIFDPEHDRVWHDAGQLNFVVFTTTPGQDLEETVSFSVFVKAWYNRNTYAVFKSSGVIVDTKKPAVQDILGSSISERMIISTMKDDDYTREGISMMVNWTNKFSKDKTTIKSYRVYISTSPEGHDVWDSGEDLPNTETTYLVRSVSLVPGVRYFVNVIAYGFSGIHHTESSDGFVIDNKRPKAGVVFDGIGLQDREYQNSSKIVSAHWHGFLDMESGVKNYFWCVGNKSSKSECSIRNWENVGIHTSVSRMLSQTLVNGQIWYNKVYAVDNVGYKSDIVVSDGVKVDVTQPEPEYLFHIDNNLLKNPSFELHQSSLPINDTSLYDICSLTPDFFPDHWSLTSGSCATAVSSIKNLARDGRSFLFIRGTVKQEIKGVKLGGLYRIYFYSSHPPVMAAFVSNKEGFISVAESKHVFLLYSKAYRNDEHKLSLTREIVSWQKHTFYFKATQEKMILEIGSADSKTGLFLDYLSLQNVERIRNNSAESHVSAHIVYIHQWGSIHGAWSFFEDNSPITEYNWAIGYTEGGTQIQQFTSTGVQNFGYNYNVTLIHNTLVHVTVIASNAAELVGISYSKPVLVDLTPPDIVYVYDGRLSTTDEDAWTDNEVVMNFMVKDEESGIDYCEWAIGYQPQGIDLQTFYRLGAGEYLASKDFDYSVLESKTIYSTVRCHNRAGLFSSKSSDGVKISVLPPSITNAKVTAIPLSITEYKAGFHYQSNVNNVRIQWFGFEDYTGIEQFKISFHGHRSTFEEKMTFPVVQDIQSVDIVNMNMPEGLKNITIQAISKLLLASDKVIYNLTAVHSKPTKKDKMFNQLQFPTNLNITADVGFGVDAPVIVTEKANILSNLFKLRANHLTIENPSDMNLVEENSPIVWSNSKRWKEAETEWVAKYVLKEKPHTDPNHYIKQFVYGIIEASTTLNYTYTTIDVVETVINRTDLLNDTNILNGTTYGLNDTTLPIINVTYGFARHPLITISWDGWQDDLAGLLEYHYEIHPISLKKSSLAETGPLKENGTGTIFVNHTSLQLKLPGTAGLYSIHLIAFDKAGNYKVTRRLVLYDSNSHVSHNPFLVTRVQTGSPKTNFTWIVHNTTLVNVVWSGRFRNALHDQNKWLNEVVPNLVIPESLDDHYGGRSIKKINNMHGCVDFLTEFSVYDGQGIEWMAYDYHSGIDSIYWRLYDNVTGDEIIHGHEDLFAQGSTEHQEECLRRYGNYSRGPNCYQTNHWGAFHKHFQIKPEVKRDGGLIHGKDVGLHDSDYYLEVKATNIALLSSLLTKKISIDISPPHTGTVQDGIRGTDEIDFQQSKTLNAYWDGFFDKESGVMFYMYGFDTKTIPASEFKLDSNSSIAKETYSLHASHTVTLEGTYYACVVAYNRALEPSDPVCSDGVTVTTDVPYVTEIDISNAHVREGLVTDVGRTNYWVIGTNRHRRLIHNPTPDCVSKAVPLSNIELFPLEYYTNGSTVQVNESIVCANTSATVLVTSPMISKSSNIKLSWSSNETLIHDYEVGLSTLSGSTAPDIMTFRSSKQHRHIHLMHMDLPEGKPFYFIIKTTSKSNIIGIQSVGPCFLDTTPPMFSPPITVSHDNGHSPRGTEVLKYSPVMAGASCSKTEPPTCTTIPISDTEWGLHGNHTYYVTVKAENAAGLITYGVSDPYIHNVQLPSTGIVMDVEDIADIDFTSGNHSLSARWTGFYHAYIGVTYRFRAGTSPGASDIVPDKDVGTNTSHTENGLSLAAFKTYFVTITAESSAGSVNVTSDGVTVVQENAILNNVTVYDGEPCVEADVNISAKFNHHDWMEFEILLDGTFDFSKCRHITIRGYNKAGLYSTLSAEIKSCSAFDPVLIKPNIVIDAVGKIDPNTVGYGEPVLLQNNAKWPHPDGDYTPNMNYISAVWPTLRYNSYTVAVIIARNMDVTSYYLPSTTLSLPDPCSHPNAIKCDTTVWNNNRTEGPLLGASKFQELKTKVITKFELGEETGNIRLVLSDGCIIDDEDVFLQLESSELYVLKADEVLNIPQALSTASGGSEAEYETGLDHGEFKLDWNFLGEDENVSKKPTTSPNECTDNSIALNTPAPNIPECSVFPETSATVHSEEEPMSKRPRFPFG</sequence>
<dbReference type="InterPro" id="IPR003961">
    <property type="entry name" value="FN3_dom"/>
</dbReference>
<dbReference type="Gene3D" id="2.60.40.10">
    <property type="entry name" value="Immunoglobulins"/>
    <property type="match status" value="1"/>
</dbReference>
<evidence type="ECO:0000256" key="2">
    <source>
        <dbReference type="SAM" id="MobiDB-lite"/>
    </source>
</evidence>
<dbReference type="SUPFAM" id="SSF54277">
    <property type="entry name" value="CAD &amp; PB1 domains"/>
    <property type="match status" value="1"/>
</dbReference>
<dbReference type="InterPro" id="IPR003508">
    <property type="entry name" value="CIDE-N_dom"/>
</dbReference>
<proteinExistence type="predicted"/>
<dbReference type="Gene3D" id="3.10.20.10">
    <property type="match status" value="1"/>
</dbReference>
<dbReference type="InterPro" id="IPR013783">
    <property type="entry name" value="Ig-like_fold"/>
</dbReference>
<gene>
    <name evidence="3" type="ORF">CGI_10023564</name>
</gene>
<accession>K1RGP1</accession>
<dbReference type="InterPro" id="IPR000742">
    <property type="entry name" value="EGF"/>
</dbReference>